<dbReference type="AlphaFoldDB" id="A0AA36GN13"/>
<proteinExistence type="predicted"/>
<evidence type="ECO:0000313" key="2">
    <source>
        <dbReference type="Proteomes" id="UP001176961"/>
    </source>
</evidence>
<organism evidence="1 2">
    <name type="scientific">Cylicocyclus nassatus</name>
    <name type="common">Nematode worm</name>
    <dbReference type="NCBI Taxonomy" id="53992"/>
    <lineage>
        <taxon>Eukaryota</taxon>
        <taxon>Metazoa</taxon>
        <taxon>Ecdysozoa</taxon>
        <taxon>Nematoda</taxon>
        <taxon>Chromadorea</taxon>
        <taxon>Rhabditida</taxon>
        <taxon>Rhabditina</taxon>
        <taxon>Rhabditomorpha</taxon>
        <taxon>Strongyloidea</taxon>
        <taxon>Strongylidae</taxon>
        <taxon>Cylicocyclus</taxon>
    </lineage>
</organism>
<dbReference type="EMBL" id="CATQJL010000112">
    <property type="protein sequence ID" value="CAJ0595120.1"/>
    <property type="molecule type" value="Genomic_DNA"/>
</dbReference>
<protein>
    <recommendedName>
        <fullName evidence="3">F-box domain-containing protein</fullName>
    </recommendedName>
</protein>
<evidence type="ECO:0000313" key="1">
    <source>
        <dbReference type="EMBL" id="CAJ0595120.1"/>
    </source>
</evidence>
<evidence type="ECO:0008006" key="3">
    <source>
        <dbReference type="Google" id="ProtNLM"/>
    </source>
</evidence>
<name>A0AA36GN13_CYLNA</name>
<accession>A0AA36GN13</accession>
<gene>
    <name evidence="1" type="ORF">CYNAS_LOCUS7103</name>
</gene>
<sequence>MPMRLRSGKTLGSAAPAEMTTAKLHESVRCAFPFLKLPPELCVRILKYLLEDPRELRYYGDARRICRSIRDMVDKNGSIIGMRAKRLIIGQHTSFDRFSRRFVVPKLVTFNWVTLNRIVRSLRENHGQHFAMIFFGVNFIGQANLMIELLKLARTVYLVMIDCRIPGDFVISLRNMFGRRHLLEWLRYYFVGSADSFEVYFRMLILEIELEWIHSLVSETLGPARVTSSGDGFLFCEHYFVRRNADYVRDITVICTIPNDYSPYYKMEFQLSGGSFDCAGTVVDFLRVRW</sequence>
<comment type="caution">
    <text evidence="1">The sequence shown here is derived from an EMBL/GenBank/DDBJ whole genome shotgun (WGS) entry which is preliminary data.</text>
</comment>
<reference evidence="1" key="1">
    <citation type="submission" date="2023-07" db="EMBL/GenBank/DDBJ databases">
        <authorList>
            <consortium name="CYATHOMIX"/>
        </authorList>
    </citation>
    <scope>NUCLEOTIDE SEQUENCE</scope>
    <source>
        <strain evidence="1">N/A</strain>
    </source>
</reference>
<dbReference type="Proteomes" id="UP001176961">
    <property type="component" value="Unassembled WGS sequence"/>
</dbReference>
<keyword evidence="2" id="KW-1185">Reference proteome</keyword>